<keyword evidence="2" id="KW-1185">Reference proteome</keyword>
<dbReference type="Proteomes" id="UP000298138">
    <property type="component" value="Unassembled WGS sequence"/>
</dbReference>
<reference evidence="1 2" key="1">
    <citation type="submission" date="2019-04" db="EMBL/GenBank/DDBJ databases">
        <title>Comparative genomics and transcriptomics to analyze fruiting body development in filamentous ascomycetes.</title>
        <authorList>
            <consortium name="DOE Joint Genome Institute"/>
            <person name="Lutkenhaus R."/>
            <person name="Traeger S."/>
            <person name="Breuer J."/>
            <person name="Kuo A."/>
            <person name="Lipzen A."/>
            <person name="Pangilinan J."/>
            <person name="Dilworth D."/>
            <person name="Sandor L."/>
            <person name="Poggeler S."/>
            <person name="Barry K."/>
            <person name="Grigoriev I.V."/>
            <person name="Nowrousian M."/>
        </authorList>
    </citation>
    <scope>NUCLEOTIDE SEQUENCE [LARGE SCALE GENOMIC DNA]</scope>
    <source>
        <strain evidence="1 2">CBS 389.68</strain>
    </source>
</reference>
<evidence type="ECO:0000313" key="1">
    <source>
        <dbReference type="EMBL" id="TGZ81026.1"/>
    </source>
</evidence>
<proteinExistence type="predicted"/>
<gene>
    <name evidence="1" type="ORF">EX30DRAFT_377742</name>
</gene>
<evidence type="ECO:0000313" key="2">
    <source>
        <dbReference type="Proteomes" id="UP000298138"/>
    </source>
</evidence>
<dbReference type="EMBL" id="ML220121">
    <property type="protein sequence ID" value="TGZ81026.1"/>
    <property type="molecule type" value="Genomic_DNA"/>
</dbReference>
<dbReference type="InParanoid" id="A0A4S2MWU1"/>
<name>A0A4S2MWU1_9PEZI</name>
<dbReference type="AlphaFoldDB" id="A0A4S2MWU1"/>
<accession>A0A4S2MWU1</accession>
<organism evidence="1 2">
    <name type="scientific">Ascodesmis nigricans</name>
    <dbReference type="NCBI Taxonomy" id="341454"/>
    <lineage>
        <taxon>Eukaryota</taxon>
        <taxon>Fungi</taxon>
        <taxon>Dikarya</taxon>
        <taxon>Ascomycota</taxon>
        <taxon>Pezizomycotina</taxon>
        <taxon>Pezizomycetes</taxon>
        <taxon>Pezizales</taxon>
        <taxon>Ascodesmidaceae</taxon>
        <taxon>Ascodesmis</taxon>
    </lineage>
</organism>
<dbReference type="OrthoDB" id="3938979at2759"/>
<sequence>MSRGLDFGKVIECHCEYMEKEEVNKGKYAYNLGRLVMEETLLSLLKDGYYFTPTPSLGSDVAQIYAHVDGCEIIILEQSLSTWYKLGQPTLAPHHKQLYYAVKLCTGFHTAQRKAHVTYTVQGMKIMNKCSLLLNAILINNSDAHDLIWAMISTPKFFKDVAQALQVVSLQEVFELSDVWCTTESKQMDISQLLSKAPEREMRGLVDAEKYDFPLFSTGERRVFSTKQFLAAYIDLVLTYFWIEQA</sequence>
<protein>
    <submittedName>
        <fullName evidence="1">Uncharacterized protein</fullName>
    </submittedName>
</protein>